<organism evidence="3 4">
    <name type="scientific">Trypanosoma rangeli SC58</name>
    <dbReference type="NCBI Taxonomy" id="429131"/>
    <lineage>
        <taxon>Eukaryota</taxon>
        <taxon>Discoba</taxon>
        <taxon>Euglenozoa</taxon>
        <taxon>Kinetoplastea</taxon>
        <taxon>Metakinetoplastina</taxon>
        <taxon>Trypanosomatida</taxon>
        <taxon>Trypanosomatidae</taxon>
        <taxon>Trypanosoma</taxon>
        <taxon>Herpetosoma</taxon>
    </lineage>
</organism>
<evidence type="ECO:0000313" key="3">
    <source>
        <dbReference type="EMBL" id="ESL09870.1"/>
    </source>
</evidence>
<dbReference type="PANTHER" id="PTHR43096:SF10">
    <property type="entry name" value="CHAPERONE PROTEIN DNAJ A6, CHLOROPLASTIC"/>
    <property type="match status" value="1"/>
</dbReference>
<evidence type="ECO:0000259" key="2">
    <source>
        <dbReference type="PROSITE" id="PS50076"/>
    </source>
</evidence>
<name>A0A061J6A4_TRYRA</name>
<dbReference type="InterPro" id="IPR036869">
    <property type="entry name" value="J_dom_sf"/>
</dbReference>
<feature type="domain" description="J" evidence="2">
    <location>
        <begin position="4"/>
        <end position="67"/>
    </location>
</feature>
<dbReference type="SUPFAM" id="SSF46565">
    <property type="entry name" value="Chaperone J-domain"/>
    <property type="match status" value="1"/>
</dbReference>
<reference evidence="3 4" key="1">
    <citation type="submission" date="2013-07" db="EMBL/GenBank/DDBJ databases">
        <authorList>
            <person name="Stoco P.H."/>
            <person name="Wagner G."/>
            <person name="Gerber A."/>
            <person name="Zaha A."/>
            <person name="Thompson C."/>
            <person name="Bartholomeu D.C."/>
            <person name="Luckemeyer D.D."/>
            <person name="Bahia D."/>
            <person name="Loreto E."/>
            <person name="Prestes E.B."/>
            <person name="Lima F.M."/>
            <person name="Rodrigues-Luiz G."/>
            <person name="Vallejo G.A."/>
            <person name="Filho J.F."/>
            <person name="Monteiro K.M."/>
            <person name="Tyler K.M."/>
            <person name="de Almeida L.G."/>
            <person name="Ortiz M.F."/>
            <person name="Siervo M.A."/>
            <person name="de Moraes M.H."/>
            <person name="Cunha O.L."/>
            <person name="Mendonca-Neto R."/>
            <person name="Silva R."/>
            <person name="Teixeira S.M."/>
            <person name="Murta S.M."/>
            <person name="Sincero T.C."/>
            <person name="Mendes T.A."/>
            <person name="Urmenyi T.P."/>
            <person name="Silva V.G."/>
            <person name="da Rocha W.D."/>
            <person name="Andersson B."/>
            <person name="Romanha A.J."/>
            <person name="Steindel M."/>
            <person name="de Vasconcelos A.T."/>
            <person name="Grisard E.C."/>
        </authorList>
    </citation>
    <scope>NUCLEOTIDE SEQUENCE [LARGE SCALE GENOMIC DNA]</scope>
    <source>
        <strain evidence="3 4">SC58</strain>
    </source>
</reference>
<dbReference type="AlphaFoldDB" id="A0A061J6A4"/>
<dbReference type="VEuPathDB" id="TriTrypDB:TRSC58_02405"/>
<feature type="compositionally biased region" description="Basic and acidic residues" evidence="1">
    <location>
        <begin position="89"/>
        <end position="100"/>
    </location>
</feature>
<dbReference type="GO" id="GO:0042026">
    <property type="term" value="P:protein refolding"/>
    <property type="evidence" value="ECO:0007669"/>
    <property type="project" value="TreeGrafter"/>
</dbReference>
<dbReference type="GO" id="GO:0051082">
    <property type="term" value="F:unfolded protein binding"/>
    <property type="evidence" value="ECO:0007669"/>
    <property type="project" value="TreeGrafter"/>
</dbReference>
<comment type="caution">
    <text evidence="3">The sequence shown here is derived from an EMBL/GenBank/DDBJ whole genome shotgun (WGS) entry which is preliminary data.</text>
</comment>
<dbReference type="OrthoDB" id="442087at2759"/>
<keyword evidence="3" id="KW-0346">Stress response</keyword>
<dbReference type="InterPro" id="IPR018253">
    <property type="entry name" value="DnaJ_domain_CS"/>
</dbReference>
<feature type="compositionally biased region" description="Polar residues" evidence="1">
    <location>
        <begin position="226"/>
        <end position="235"/>
    </location>
</feature>
<dbReference type="EMBL" id="AUPL01002405">
    <property type="protein sequence ID" value="ESL09870.1"/>
    <property type="molecule type" value="Genomic_DNA"/>
</dbReference>
<dbReference type="SMART" id="SM00271">
    <property type="entry name" value="DnaJ"/>
    <property type="match status" value="1"/>
</dbReference>
<protein>
    <submittedName>
        <fullName evidence="3">Heat shock-like protein</fullName>
    </submittedName>
</protein>
<proteinExistence type="predicted"/>
<dbReference type="Pfam" id="PF00226">
    <property type="entry name" value="DnaJ"/>
    <property type="match status" value="1"/>
</dbReference>
<dbReference type="InterPro" id="IPR001623">
    <property type="entry name" value="DnaJ_domain"/>
</dbReference>
<accession>A0A061J6A4</accession>
<sequence length="319" mass="36051">MFVDYYAMLSLPPSCSAKDVRDAFKRLVLLYHPDRPDEGSTECFCDIKDAYDVLSDPTRRYLYDLGYAEVKEMQQRQRQAEQALKQQRRREMEGADELTRKRTVQPQPPRNGAHAPASVYSDAIRQVSSSGNSSRVLRTPLSNSHRTMTPSCGRRQIRETVEKSREMAAQAIPRQGSGLAAVRRCRLAELERSDAGIVDKNTSSCSNCQTVDRSSPPDTQFLLPPTSRSSQNSSEAAAGYRQSLEQEPKSQRWGIRSSVNKSHGVNWLIVPKITTLQWGEGNLMPRRSNNVPVSDFFGRNVIKTWKVFFHVPGIAKEEQ</sequence>
<gene>
    <name evidence="3" type="ORF">TRSC58_02405</name>
</gene>
<dbReference type="PROSITE" id="PS50076">
    <property type="entry name" value="DNAJ_2"/>
    <property type="match status" value="1"/>
</dbReference>
<feature type="region of interest" description="Disordered" evidence="1">
    <location>
        <begin position="78"/>
        <end position="156"/>
    </location>
</feature>
<dbReference type="Gene3D" id="1.10.287.110">
    <property type="entry name" value="DnaJ domain"/>
    <property type="match status" value="1"/>
</dbReference>
<evidence type="ECO:0000313" key="4">
    <source>
        <dbReference type="Proteomes" id="UP000031737"/>
    </source>
</evidence>
<dbReference type="PANTHER" id="PTHR43096">
    <property type="entry name" value="DNAJ HOMOLOG 1, MITOCHONDRIAL-RELATED"/>
    <property type="match status" value="1"/>
</dbReference>
<evidence type="ECO:0000256" key="1">
    <source>
        <dbReference type="SAM" id="MobiDB-lite"/>
    </source>
</evidence>
<feature type="region of interest" description="Disordered" evidence="1">
    <location>
        <begin position="198"/>
        <end position="254"/>
    </location>
</feature>
<keyword evidence="4" id="KW-1185">Reference proteome</keyword>
<dbReference type="PROSITE" id="PS00636">
    <property type="entry name" value="DNAJ_1"/>
    <property type="match status" value="1"/>
</dbReference>
<feature type="compositionally biased region" description="Polar residues" evidence="1">
    <location>
        <begin position="126"/>
        <end position="150"/>
    </location>
</feature>
<dbReference type="Proteomes" id="UP000031737">
    <property type="component" value="Unassembled WGS sequence"/>
</dbReference>
<feature type="compositionally biased region" description="Polar residues" evidence="1">
    <location>
        <begin position="200"/>
        <end position="218"/>
    </location>
</feature>
<dbReference type="CDD" id="cd06257">
    <property type="entry name" value="DnaJ"/>
    <property type="match status" value="1"/>
</dbReference>
<dbReference type="GO" id="GO:0005737">
    <property type="term" value="C:cytoplasm"/>
    <property type="evidence" value="ECO:0007669"/>
    <property type="project" value="TreeGrafter"/>
</dbReference>